<dbReference type="AlphaFoldDB" id="A0A8T1YPF8"/>
<sequence length="266" mass="31228">MDFISELTMERTNWEMHVKLLSLWNKPSRGTLREMRMIVVDMKGNYIEVIVPNRSYKKPFLRNLSEGVWYYLQNFHVFPARSTSFLLSSYELRCMWDLTMVWVSEKTNNNFYHFVFPIEVEYAMPHQFHHVTDAVGVVASLSPIRRIPYVCRENETDYSACYVKLTIKDNMGNCTTCIALGECCETVVNKVSRILSSPAYNYQPIVAMLRFWRVQEFEGKNVVMSIDECARVYINPTFEDFHLKSFIRSFSDPEDDDVCMEEVASN</sequence>
<proteinExistence type="predicted"/>
<evidence type="ECO:0000313" key="2">
    <source>
        <dbReference type="EMBL" id="KAG7547904.1"/>
    </source>
</evidence>
<keyword evidence="3" id="KW-1185">Reference proteome</keyword>
<dbReference type="Proteomes" id="UP000694251">
    <property type="component" value="Chromosome 12"/>
</dbReference>
<protein>
    <submittedName>
        <fullName evidence="2">Nucleic acid-binding OB-fold</fullName>
    </submittedName>
</protein>
<dbReference type="EMBL" id="JAEFBJ010000012">
    <property type="protein sequence ID" value="KAG7547904.1"/>
    <property type="molecule type" value="Genomic_DNA"/>
</dbReference>
<comment type="caution">
    <text evidence="2">The sequence shown here is derived from an EMBL/GenBank/DDBJ whole genome shotgun (WGS) entry which is preliminary data.</text>
</comment>
<dbReference type="CDD" id="cd04481">
    <property type="entry name" value="RPA1_DBD_B_like"/>
    <property type="match status" value="1"/>
</dbReference>
<name>A0A8T1YPF8_ARASU</name>
<organism evidence="2 3">
    <name type="scientific">Arabidopsis suecica</name>
    <name type="common">Swedish thale-cress</name>
    <name type="synonym">Cardaminopsis suecica</name>
    <dbReference type="NCBI Taxonomy" id="45249"/>
    <lineage>
        <taxon>Eukaryota</taxon>
        <taxon>Viridiplantae</taxon>
        <taxon>Streptophyta</taxon>
        <taxon>Embryophyta</taxon>
        <taxon>Tracheophyta</taxon>
        <taxon>Spermatophyta</taxon>
        <taxon>Magnoliopsida</taxon>
        <taxon>eudicotyledons</taxon>
        <taxon>Gunneridae</taxon>
        <taxon>Pentapetalae</taxon>
        <taxon>rosids</taxon>
        <taxon>malvids</taxon>
        <taxon>Brassicales</taxon>
        <taxon>Brassicaceae</taxon>
        <taxon>Camelineae</taxon>
        <taxon>Arabidopsis</taxon>
    </lineage>
</organism>
<reference evidence="2 3" key="1">
    <citation type="submission" date="2020-12" db="EMBL/GenBank/DDBJ databases">
        <title>Concerted genomic and epigenomic changes stabilize Arabidopsis allopolyploids.</title>
        <authorList>
            <person name="Chen Z."/>
        </authorList>
    </citation>
    <scope>NUCLEOTIDE SEQUENCE [LARGE SCALE GENOMIC DNA]</scope>
    <source>
        <strain evidence="2">As9502</strain>
        <tissue evidence="2">Leaf</tissue>
    </source>
</reference>
<dbReference type="InterPro" id="IPR003871">
    <property type="entry name" value="RFA1B/D_OB_1st"/>
</dbReference>
<feature type="domain" description="Replication protein A 70 kDa DNA-binding subunit B/D first OB fold" evidence="1">
    <location>
        <begin position="2"/>
        <end position="80"/>
    </location>
</feature>
<dbReference type="Pfam" id="PF02721">
    <property type="entry name" value="DUF223"/>
    <property type="match status" value="1"/>
</dbReference>
<gene>
    <name evidence="2" type="ORF">ISN44_As12g031070</name>
</gene>
<dbReference type="OrthoDB" id="10520879at2759"/>
<evidence type="ECO:0000313" key="3">
    <source>
        <dbReference type="Proteomes" id="UP000694251"/>
    </source>
</evidence>
<evidence type="ECO:0000259" key="1">
    <source>
        <dbReference type="Pfam" id="PF02721"/>
    </source>
</evidence>
<accession>A0A8T1YPF8</accession>